<dbReference type="EMBL" id="CP130319">
    <property type="protein sequence ID" value="WNR44908.1"/>
    <property type="molecule type" value="Genomic_DNA"/>
</dbReference>
<accession>A0AA96LS48</accession>
<evidence type="ECO:0000256" key="2">
    <source>
        <dbReference type="SAM" id="SignalP"/>
    </source>
</evidence>
<dbReference type="RefSeq" id="WP_314801075.1">
    <property type="nucleotide sequence ID" value="NZ_CP130319.1"/>
</dbReference>
<protein>
    <submittedName>
        <fullName evidence="3">Uncharacterized protein</fullName>
    </submittedName>
</protein>
<evidence type="ECO:0000256" key="1">
    <source>
        <dbReference type="SAM" id="Phobius"/>
    </source>
</evidence>
<feature type="transmembrane region" description="Helical" evidence="1">
    <location>
        <begin position="112"/>
        <end position="129"/>
    </location>
</feature>
<dbReference type="Proteomes" id="UP001304650">
    <property type="component" value="Chromosome"/>
</dbReference>
<feature type="chain" id="PRO_5041728513" evidence="2">
    <location>
        <begin position="30"/>
        <end position="137"/>
    </location>
</feature>
<evidence type="ECO:0000313" key="3">
    <source>
        <dbReference type="EMBL" id="WNR44908.1"/>
    </source>
</evidence>
<keyword evidence="1" id="KW-1133">Transmembrane helix</keyword>
<dbReference type="KEGG" id="proo:MJB10_01780"/>
<sequence length="137" mass="15057">MARRSFRLASISFLTFSLLLGAHQYRLHAHNPNSSVTQTESLHMQNLKSGTETFYQTNPFGMPGADTQFLHSTSLNGHAAAYGITPPTAWKTAPTTLHAQAIQPSKSKTRHWYTYFGLLGLLGLLGLSSRSASSYTK</sequence>
<feature type="signal peptide" evidence="2">
    <location>
        <begin position="1"/>
        <end position="29"/>
    </location>
</feature>
<keyword evidence="2" id="KW-0732">Signal</keyword>
<reference evidence="3" key="1">
    <citation type="submission" date="2022-02" db="EMBL/GenBank/DDBJ databases">
        <title>Paenibacillus sp. MBLB1832 Whole Genome Shotgun Sequencing.</title>
        <authorList>
            <person name="Hwang C.Y."/>
            <person name="Cho E.-S."/>
            <person name="Seo M.-J."/>
        </authorList>
    </citation>
    <scope>NUCLEOTIDE SEQUENCE</scope>
    <source>
        <strain evidence="3">MBLB1832</strain>
    </source>
</reference>
<proteinExistence type="predicted"/>
<keyword evidence="1" id="KW-0472">Membrane</keyword>
<evidence type="ECO:0000313" key="4">
    <source>
        <dbReference type="Proteomes" id="UP001304650"/>
    </source>
</evidence>
<keyword evidence="1" id="KW-0812">Transmembrane</keyword>
<keyword evidence="4" id="KW-1185">Reference proteome</keyword>
<name>A0AA96LS48_9BACL</name>
<dbReference type="AlphaFoldDB" id="A0AA96LS48"/>
<organism evidence="3 4">
    <name type="scientific">Paenibacillus roseopurpureus</name>
    <dbReference type="NCBI Taxonomy" id="2918901"/>
    <lineage>
        <taxon>Bacteria</taxon>
        <taxon>Bacillati</taxon>
        <taxon>Bacillota</taxon>
        <taxon>Bacilli</taxon>
        <taxon>Bacillales</taxon>
        <taxon>Paenibacillaceae</taxon>
        <taxon>Paenibacillus</taxon>
    </lineage>
</organism>
<gene>
    <name evidence="3" type="ORF">MJB10_01780</name>
</gene>